<reference evidence="3" key="3">
    <citation type="submission" date="2016-06" db="UniProtKB">
        <authorList>
            <consortium name="WormBaseParasite"/>
        </authorList>
    </citation>
    <scope>IDENTIFICATION</scope>
</reference>
<proteinExistence type="predicted"/>
<evidence type="ECO:0000313" key="2">
    <source>
        <dbReference type="Proteomes" id="UP000050741"/>
    </source>
</evidence>
<feature type="domain" description="F-box" evidence="1">
    <location>
        <begin position="1"/>
        <end position="43"/>
    </location>
</feature>
<organism evidence="2 3">
    <name type="scientific">Globodera pallida</name>
    <name type="common">Potato cyst nematode worm</name>
    <name type="synonym">Heterodera pallida</name>
    <dbReference type="NCBI Taxonomy" id="36090"/>
    <lineage>
        <taxon>Eukaryota</taxon>
        <taxon>Metazoa</taxon>
        <taxon>Ecdysozoa</taxon>
        <taxon>Nematoda</taxon>
        <taxon>Chromadorea</taxon>
        <taxon>Rhabditida</taxon>
        <taxon>Tylenchina</taxon>
        <taxon>Tylenchomorpha</taxon>
        <taxon>Tylenchoidea</taxon>
        <taxon>Heteroderidae</taxon>
        <taxon>Heteroderinae</taxon>
        <taxon>Globodera</taxon>
    </lineage>
</organism>
<reference evidence="2" key="2">
    <citation type="submission" date="2014-05" db="EMBL/GenBank/DDBJ databases">
        <title>The genome and life-stage specific transcriptomes of Globodera pallida elucidate key aspects of plant parasitism by a cyst nematode.</title>
        <authorList>
            <person name="Cotton J.A."/>
            <person name="Lilley C.J."/>
            <person name="Jones L.M."/>
            <person name="Kikuchi T."/>
            <person name="Reid A.J."/>
            <person name="Thorpe P."/>
            <person name="Tsai I.J."/>
            <person name="Beasley H."/>
            <person name="Blok V."/>
            <person name="Cock P.J.A."/>
            <person name="Van den Akker S.E."/>
            <person name="Holroyd N."/>
            <person name="Hunt M."/>
            <person name="Mantelin S."/>
            <person name="Naghra H."/>
            <person name="Pain A."/>
            <person name="Palomares-Rius J.E."/>
            <person name="Zarowiecki M."/>
            <person name="Berriman M."/>
            <person name="Jones J.T."/>
            <person name="Urwin P.E."/>
        </authorList>
    </citation>
    <scope>NUCLEOTIDE SEQUENCE [LARGE SCALE GENOMIC DNA]</scope>
    <source>
        <strain evidence="2">Lindley</strain>
    </source>
</reference>
<reference evidence="2" key="1">
    <citation type="submission" date="2013-12" db="EMBL/GenBank/DDBJ databases">
        <authorList>
            <person name="Aslett M."/>
        </authorList>
    </citation>
    <scope>NUCLEOTIDE SEQUENCE [LARGE SCALE GENOMIC DNA]</scope>
    <source>
        <strain evidence="2">Lindley</strain>
    </source>
</reference>
<keyword evidence="2" id="KW-1185">Reference proteome</keyword>
<dbReference type="InterPro" id="IPR001810">
    <property type="entry name" value="F-box_dom"/>
</dbReference>
<protein>
    <submittedName>
        <fullName evidence="3">F-box domain-containing protein</fullName>
    </submittedName>
</protein>
<dbReference type="Pfam" id="PF12937">
    <property type="entry name" value="F-box-like"/>
    <property type="match status" value="1"/>
</dbReference>
<dbReference type="AlphaFoldDB" id="A0A183CJG4"/>
<evidence type="ECO:0000259" key="1">
    <source>
        <dbReference type="PROSITE" id="PS50181"/>
    </source>
</evidence>
<sequence length="340" mass="40110">MFPYEVLLDICKFLSRFDLLTLQLSSRRLRQFVADNAFYWPRHRCYRLTFLEFFAINTLCRAENLSDFPVDFSKKLSDRLSALQFAPSEDRVQLFLNETEPTFLLFEFTSGRKFFVQIGPFVTSQNVANLVFWLQQISDVFFEEEIRGMPKFSAQFLEWIKRNEFDQILRLRCKTFGCYEFEPFDQLDVQFNLNYLQAELMDKANGTIFSSELFHLLFNGAPHIKSFSTRWVMNCGTDFTDQLIEHAANCSNPEKMIPSIRFTPSFHRQRELPIPARSLVPSAVGNVRLIKREVGDWRFEEWEVDNLHKKEVRFRVVLFIYNDAETGEEAISQFSITNTS</sequence>
<dbReference type="WBParaSite" id="GPLIN_001302000">
    <property type="protein sequence ID" value="GPLIN_001302000"/>
    <property type="gene ID" value="GPLIN_001302000"/>
</dbReference>
<dbReference type="CDD" id="cd09917">
    <property type="entry name" value="F-box_SF"/>
    <property type="match status" value="1"/>
</dbReference>
<dbReference type="InterPro" id="IPR036047">
    <property type="entry name" value="F-box-like_dom_sf"/>
</dbReference>
<dbReference type="SUPFAM" id="SSF81383">
    <property type="entry name" value="F-box domain"/>
    <property type="match status" value="1"/>
</dbReference>
<dbReference type="PROSITE" id="PS50181">
    <property type="entry name" value="FBOX"/>
    <property type="match status" value="1"/>
</dbReference>
<evidence type="ECO:0000313" key="3">
    <source>
        <dbReference type="WBParaSite" id="GPLIN_001302000"/>
    </source>
</evidence>
<accession>A0A183CJG4</accession>
<name>A0A183CJG4_GLOPA</name>
<dbReference type="Proteomes" id="UP000050741">
    <property type="component" value="Unassembled WGS sequence"/>
</dbReference>
<dbReference type="SMART" id="SM00256">
    <property type="entry name" value="FBOX"/>
    <property type="match status" value="1"/>
</dbReference>